<evidence type="ECO:0000313" key="3">
    <source>
        <dbReference type="Proteomes" id="UP000475862"/>
    </source>
</evidence>
<protein>
    <submittedName>
        <fullName evidence="2">Uncharacterized protein</fullName>
    </submittedName>
</protein>
<feature type="transmembrane region" description="Helical" evidence="1">
    <location>
        <begin position="129"/>
        <end position="152"/>
    </location>
</feature>
<keyword evidence="1" id="KW-1133">Transmembrane helix</keyword>
<gene>
    <name evidence="2" type="ORF">AGLY_005656</name>
</gene>
<sequence length="187" mass="20238">MLKHTMGVIVECVNTRSISGLNPISNILSASSKTKNLTEEKVTIPFSTKSFRRPGVLVNINPFLISVPLLNFHTHSEICATNSLVGAIITTCVFPEPVWALAIKSLPSMIIEKLQLDKFSNKIVDKPELLNDVILCGGLVPLTFTSIVLYLSKLRPASIPEIDSSFSISGGMYAALGIVGLSFSCFL</sequence>
<evidence type="ECO:0000313" key="2">
    <source>
        <dbReference type="EMBL" id="KAE9538557.1"/>
    </source>
</evidence>
<name>A0A6G0TVS2_APHGL</name>
<dbReference type="OrthoDB" id="10279223at2759"/>
<dbReference type="EMBL" id="VYZN01000016">
    <property type="protein sequence ID" value="KAE9538557.1"/>
    <property type="molecule type" value="Genomic_DNA"/>
</dbReference>
<organism evidence="2 3">
    <name type="scientific">Aphis glycines</name>
    <name type="common">Soybean aphid</name>
    <dbReference type="NCBI Taxonomy" id="307491"/>
    <lineage>
        <taxon>Eukaryota</taxon>
        <taxon>Metazoa</taxon>
        <taxon>Ecdysozoa</taxon>
        <taxon>Arthropoda</taxon>
        <taxon>Hexapoda</taxon>
        <taxon>Insecta</taxon>
        <taxon>Pterygota</taxon>
        <taxon>Neoptera</taxon>
        <taxon>Paraneoptera</taxon>
        <taxon>Hemiptera</taxon>
        <taxon>Sternorrhyncha</taxon>
        <taxon>Aphidomorpha</taxon>
        <taxon>Aphidoidea</taxon>
        <taxon>Aphididae</taxon>
        <taxon>Aphidini</taxon>
        <taxon>Aphis</taxon>
        <taxon>Aphis</taxon>
    </lineage>
</organism>
<accession>A0A6G0TVS2</accession>
<comment type="caution">
    <text evidence="2">The sequence shown here is derived from an EMBL/GenBank/DDBJ whole genome shotgun (WGS) entry which is preliminary data.</text>
</comment>
<keyword evidence="1" id="KW-0472">Membrane</keyword>
<evidence type="ECO:0000256" key="1">
    <source>
        <dbReference type="SAM" id="Phobius"/>
    </source>
</evidence>
<keyword evidence="3" id="KW-1185">Reference proteome</keyword>
<proteinExistence type="predicted"/>
<dbReference type="Proteomes" id="UP000475862">
    <property type="component" value="Unassembled WGS sequence"/>
</dbReference>
<feature type="transmembrane region" description="Helical" evidence="1">
    <location>
        <begin position="164"/>
        <end position="186"/>
    </location>
</feature>
<dbReference type="AlphaFoldDB" id="A0A6G0TVS2"/>
<keyword evidence="1" id="KW-0812">Transmembrane</keyword>
<reference evidence="2 3" key="1">
    <citation type="submission" date="2019-08" db="EMBL/GenBank/DDBJ databases">
        <title>The genome of the soybean aphid Biotype 1, its phylome, world population structure and adaptation to the North American continent.</title>
        <authorList>
            <person name="Giordano R."/>
            <person name="Donthu R.K."/>
            <person name="Hernandez A.G."/>
            <person name="Wright C.L."/>
            <person name="Zimin A.V."/>
        </authorList>
    </citation>
    <scope>NUCLEOTIDE SEQUENCE [LARGE SCALE GENOMIC DNA]</scope>
    <source>
        <tissue evidence="2">Whole aphids</tissue>
    </source>
</reference>